<dbReference type="RefSeq" id="XP_066936389.1">
    <property type="nucleotide sequence ID" value="XM_067080288.1"/>
</dbReference>
<protein>
    <recommendedName>
        <fullName evidence="9">G-protein coupled receptors family 1 profile domain-containing protein</fullName>
    </recommendedName>
</protein>
<dbReference type="PRINTS" id="PR00237">
    <property type="entry name" value="GPCRRHODOPSN"/>
</dbReference>
<evidence type="ECO:0000313" key="10">
    <source>
        <dbReference type="EnsemblMetazoa" id="CLYHEMP023040.1"/>
    </source>
</evidence>
<comment type="subcellular location">
    <subcellularLocation>
        <location evidence="1">Membrane</location>
        <topology evidence="1">Multi-pass membrane protein</topology>
    </subcellularLocation>
</comment>
<evidence type="ECO:0000256" key="8">
    <source>
        <dbReference type="SAM" id="Phobius"/>
    </source>
</evidence>
<dbReference type="PROSITE" id="PS50262">
    <property type="entry name" value="G_PROTEIN_RECEP_F1_2"/>
    <property type="match status" value="1"/>
</dbReference>
<proteinExistence type="predicted"/>
<dbReference type="SUPFAM" id="SSF81321">
    <property type="entry name" value="Family A G protein-coupled receptor-like"/>
    <property type="match status" value="1"/>
</dbReference>
<dbReference type="Gene3D" id="1.20.1070.10">
    <property type="entry name" value="Rhodopsin 7-helix transmembrane proteins"/>
    <property type="match status" value="1"/>
</dbReference>
<evidence type="ECO:0000259" key="9">
    <source>
        <dbReference type="PROSITE" id="PS50262"/>
    </source>
</evidence>
<dbReference type="InterPro" id="IPR017452">
    <property type="entry name" value="GPCR_Rhodpsn_7TM"/>
</dbReference>
<feature type="transmembrane region" description="Helical" evidence="8">
    <location>
        <begin position="138"/>
        <end position="155"/>
    </location>
</feature>
<keyword evidence="2 8" id="KW-0812">Transmembrane</keyword>
<keyword evidence="5 8" id="KW-0472">Membrane</keyword>
<feature type="transmembrane region" description="Helical" evidence="8">
    <location>
        <begin position="188"/>
        <end position="211"/>
    </location>
</feature>
<dbReference type="PANTHER" id="PTHR24238">
    <property type="entry name" value="G-PROTEIN COUPLED RECEPTOR"/>
    <property type="match status" value="1"/>
</dbReference>
<keyword evidence="4" id="KW-0297">G-protein coupled receptor</keyword>
<feature type="transmembrane region" description="Helical" evidence="8">
    <location>
        <begin position="60"/>
        <end position="77"/>
    </location>
</feature>
<keyword evidence="3 8" id="KW-1133">Transmembrane helix</keyword>
<dbReference type="Pfam" id="PF00001">
    <property type="entry name" value="7tm_1"/>
    <property type="match status" value="1"/>
</dbReference>
<evidence type="ECO:0000256" key="7">
    <source>
        <dbReference type="ARBA" id="ARBA00023224"/>
    </source>
</evidence>
<keyword evidence="6" id="KW-0675">Receptor</keyword>
<reference evidence="10" key="1">
    <citation type="submission" date="2021-01" db="UniProtKB">
        <authorList>
            <consortium name="EnsemblMetazoa"/>
        </authorList>
    </citation>
    <scope>IDENTIFICATION</scope>
</reference>
<dbReference type="CDD" id="cd00637">
    <property type="entry name" value="7tm_classA_rhodopsin-like"/>
    <property type="match status" value="1"/>
</dbReference>
<accession>A0A7M5XHK4</accession>
<dbReference type="OrthoDB" id="10053194at2759"/>
<dbReference type="Proteomes" id="UP000594262">
    <property type="component" value="Unplaced"/>
</dbReference>
<evidence type="ECO:0000256" key="6">
    <source>
        <dbReference type="ARBA" id="ARBA00023170"/>
    </source>
</evidence>
<keyword evidence="7" id="KW-0807">Transducer</keyword>
<dbReference type="EnsemblMetazoa" id="CLYHEMT023040.1">
    <property type="protein sequence ID" value="CLYHEMP023040.1"/>
    <property type="gene ID" value="CLYHEMG023040"/>
</dbReference>
<feature type="domain" description="G-protein coupled receptors family 1 profile" evidence="9">
    <location>
        <begin position="39"/>
        <end position="299"/>
    </location>
</feature>
<evidence type="ECO:0000256" key="3">
    <source>
        <dbReference type="ARBA" id="ARBA00022989"/>
    </source>
</evidence>
<dbReference type="GO" id="GO:0016020">
    <property type="term" value="C:membrane"/>
    <property type="evidence" value="ECO:0007669"/>
    <property type="project" value="UniProtKB-SubCell"/>
</dbReference>
<dbReference type="GeneID" id="136824114"/>
<evidence type="ECO:0000256" key="1">
    <source>
        <dbReference type="ARBA" id="ARBA00004141"/>
    </source>
</evidence>
<evidence type="ECO:0000256" key="5">
    <source>
        <dbReference type="ARBA" id="ARBA00023136"/>
    </source>
</evidence>
<feature type="transmembrane region" description="Helical" evidence="8">
    <location>
        <begin position="245"/>
        <end position="267"/>
    </location>
</feature>
<evidence type="ECO:0000313" key="11">
    <source>
        <dbReference type="Proteomes" id="UP000594262"/>
    </source>
</evidence>
<name>A0A7M5XHK4_9CNID</name>
<dbReference type="InterPro" id="IPR000276">
    <property type="entry name" value="GPCR_Rhodpsn"/>
</dbReference>
<sequence length="366" mass="41800">MHHFNNTTMAFPVWSDELDPLSISVAATNIFAGCFSLIGNTLVIAVMLKRFRTASTFKKLLAHLAFCDIIYAISILLDTPNWLKKHWVYTPMFCKVLPTTQFASSLAAEGTVVVIAIERYRGITQPLKVHWNNRDFSFSLIIAWLFAFVSASPYFNVLNTVTIPYMGNHTFCIETWSTGDHIDQENSAFIYSTYTFVGTFMLPMVILAVLYGRIIYIIRKPIDPIPCFEQLFIKRREKDIRITKLLILVIVAFAICVLPNQIGHFIMSKATLSKSEKEILAYVLLIPYPFQCVLNPLIYSIVDKKFRKDAKLILSCQGDKERKISRTMTSYFMVESTCHKKTSHSGETSICSMPLRTSREESESLF</sequence>
<feature type="transmembrane region" description="Helical" evidence="8">
    <location>
        <begin position="279"/>
        <end position="302"/>
    </location>
</feature>
<feature type="transmembrane region" description="Helical" evidence="8">
    <location>
        <begin position="20"/>
        <end position="48"/>
    </location>
</feature>
<evidence type="ECO:0000256" key="2">
    <source>
        <dbReference type="ARBA" id="ARBA00022692"/>
    </source>
</evidence>
<evidence type="ECO:0000256" key="4">
    <source>
        <dbReference type="ARBA" id="ARBA00023040"/>
    </source>
</evidence>
<feature type="transmembrane region" description="Helical" evidence="8">
    <location>
        <begin position="97"/>
        <end position="117"/>
    </location>
</feature>
<keyword evidence="11" id="KW-1185">Reference proteome</keyword>
<dbReference type="GO" id="GO:0004930">
    <property type="term" value="F:G protein-coupled receptor activity"/>
    <property type="evidence" value="ECO:0007669"/>
    <property type="project" value="UniProtKB-KW"/>
</dbReference>
<dbReference type="AlphaFoldDB" id="A0A7M5XHK4"/>
<organism evidence="10 11">
    <name type="scientific">Clytia hemisphaerica</name>
    <dbReference type="NCBI Taxonomy" id="252671"/>
    <lineage>
        <taxon>Eukaryota</taxon>
        <taxon>Metazoa</taxon>
        <taxon>Cnidaria</taxon>
        <taxon>Hydrozoa</taxon>
        <taxon>Hydroidolina</taxon>
        <taxon>Leptothecata</taxon>
        <taxon>Obeliida</taxon>
        <taxon>Clytiidae</taxon>
        <taxon>Clytia</taxon>
    </lineage>
</organism>